<name>A0A8T2LTI3_ASTMX</name>
<feature type="region of interest" description="Disordered" evidence="1">
    <location>
        <begin position="1"/>
        <end position="27"/>
    </location>
</feature>
<feature type="compositionally biased region" description="Basic and acidic residues" evidence="1">
    <location>
        <begin position="1"/>
        <end position="11"/>
    </location>
</feature>
<accession>A0A8T2LTI3</accession>
<evidence type="ECO:0000256" key="1">
    <source>
        <dbReference type="SAM" id="MobiDB-lite"/>
    </source>
</evidence>
<organism evidence="2 3">
    <name type="scientific">Astyanax mexicanus</name>
    <name type="common">Blind cave fish</name>
    <name type="synonym">Astyanax fasciatus mexicanus</name>
    <dbReference type="NCBI Taxonomy" id="7994"/>
    <lineage>
        <taxon>Eukaryota</taxon>
        <taxon>Metazoa</taxon>
        <taxon>Chordata</taxon>
        <taxon>Craniata</taxon>
        <taxon>Vertebrata</taxon>
        <taxon>Euteleostomi</taxon>
        <taxon>Actinopterygii</taxon>
        <taxon>Neopterygii</taxon>
        <taxon>Teleostei</taxon>
        <taxon>Ostariophysi</taxon>
        <taxon>Characiformes</taxon>
        <taxon>Characoidei</taxon>
        <taxon>Acestrorhamphidae</taxon>
        <taxon>Acestrorhamphinae</taxon>
        <taxon>Astyanax</taxon>
    </lineage>
</organism>
<feature type="region of interest" description="Disordered" evidence="1">
    <location>
        <begin position="153"/>
        <end position="175"/>
    </location>
</feature>
<sequence>MKRTLSYEDPKKCRKKKKKLKKLKKEKLNKKKLRTKGQQWVKEDADCCESVSFTQMPEMKKKKKNIKLHEDCPLLVTQCKKSNVSKCHKQPKDNNHAMGAHKFKSPDEPTTPALEEKHQRSALGENVWHKKTVKFKLSPEEILNTSKQYPTFHTQPYLTDKSHTPITENSHNRPTFEEKSAEIQITPEYINSQDLFITQKFFSELHEDISRSPSTDEGVAVPPYQNNIKYRQASQETPSCKQTAEASVQTENFFTSPGLAGSLRFHHKSRASICTEEPIDLSLPKRTRQEVHLDQCISKPVEHQSCSELKITDLTSSDESDIPLKSRADLSHLKVIQTRLNESFFFRVKGEGESPKARSPLMMLTGSADKKLKK</sequence>
<feature type="region of interest" description="Disordered" evidence="1">
    <location>
        <begin position="351"/>
        <end position="374"/>
    </location>
</feature>
<feature type="compositionally biased region" description="Basic residues" evidence="1">
    <location>
        <begin position="12"/>
        <end position="27"/>
    </location>
</feature>
<evidence type="ECO:0000313" key="2">
    <source>
        <dbReference type="EMBL" id="KAG9272121.1"/>
    </source>
</evidence>
<dbReference type="EMBL" id="JAICCE010000010">
    <property type="protein sequence ID" value="KAG9272121.1"/>
    <property type="molecule type" value="Genomic_DNA"/>
</dbReference>
<proteinExistence type="predicted"/>
<gene>
    <name evidence="2" type="ORF">AMEX_G13075</name>
</gene>
<evidence type="ECO:0000313" key="3">
    <source>
        <dbReference type="Proteomes" id="UP000752171"/>
    </source>
</evidence>
<dbReference type="AlphaFoldDB" id="A0A8T2LTI3"/>
<protein>
    <submittedName>
        <fullName evidence="2">Uncharacterized protein</fullName>
    </submittedName>
</protein>
<reference evidence="2 3" key="1">
    <citation type="submission" date="2021-07" db="EMBL/GenBank/DDBJ databases">
        <authorList>
            <person name="Imarazene B."/>
            <person name="Zahm M."/>
            <person name="Klopp C."/>
            <person name="Cabau C."/>
            <person name="Beille S."/>
            <person name="Jouanno E."/>
            <person name="Castinel A."/>
            <person name="Lluch J."/>
            <person name="Gil L."/>
            <person name="Kuchtly C."/>
            <person name="Lopez Roques C."/>
            <person name="Donnadieu C."/>
            <person name="Parrinello H."/>
            <person name="Journot L."/>
            <person name="Du K."/>
            <person name="Schartl M."/>
            <person name="Retaux S."/>
            <person name="Guiguen Y."/>
        </authorList>
    </citation>
    <scope>NUCLEOTIDE SEQUENCE [LARGE SCALE GENOMIC DNA]</scope>
    <source>
        <strain evidence="2">Pach_M1</strain>
        <tissue evidence="2">Testis</tissue>
    </source>
</reference>
<comment type="caution">
    <text evidence="2">The sequence shown here is derived from an EMBL/GenBank/DDBJ whole genome shotgun (WGS) entry which is preliminary data.</text>
</comment>
<dbReference type="Proteomes" id="UP000752171">
    <property type="component" value="Unassembled WGS sequence"/>
</dbReference>
<feature type="region of interest" description="Disordered" evidence="1">
    <location>
        <begin position="87"/>
        <end position="119"/>
    </location>
</feature>